<dbReference type="Proteomes" id="UP000800200">
    <property type="component" value="Unassembled WGS sequence"/>
</dbReference>
<gene>
    <name evidence="2" type="ORF">K469DRAFT_711210</name>
</gene>
<reference evidence="2" key="1">
    <citation type="journal article" date="2020" name="Stud. Mycol.">
        <title>101 Dothideomycetes genomes: a test case for predicting lifestyles and emergence of pathogens.</title>
        <authorList>
            <person name="Haridas S."/>
            <person name="Albert R."/>
            <person name="Binder M."/>
            <person name="Bloem J."/>
            <person name="Labutti K."/>
            <person name="Salamov A."/>
            <person name="Andreopoulos B."/>
            <person name="Baker S."/>
            <person name="Barry K."/>
            <person name="Bills G."/>
            <person name="Bluhm B."/>
            <person name="Cannon C."/>
            <person name="Castanera R."/>
            <person name="Culley D."/>
            <person name="Daum C."/>
            <person name="Ezra D."/>
            <person name="Gonzalez J."/>
            <person name="Henrissat B."/>
            <person name="Kuo A."/>
            <person name="Liang C."/>
            <person name="Lipzen A."/>
            <person name="Lutzoni F."/>
            <person name="Magnuson J."/>
            <person name="Mondo S."/>
            <person name="Nolan M."/>
            <person name="Ohm R."/>
            <person name="Pangilinan J."/>
            <person name="Park H.-J."/>
            <person name="Ramirez L."/>
            <person name="Alfaro M."/>
            <person name="Sun H."/>
            <person name="Tritt A."/>
            <person name="Yoshinaga Y."/>
            <person name="Zwiers L.-H."/>
            <person name="Turgeon B."/>
            <person name="Goodwin S."/>
            <person name="Spatafora J."/>
            <person name="Crous P."/>
            <person name="Grigoriev I."/>
        </authorList>
    </citation>
    <scope>NUCLEOTIDE SEQUENCE</scope>
    <source>
        <strain evidence="2">CBS 207.26</strain>
    </source>
</reference>
<feature type="region of interest" description="Disordered" evidence="1">
    <location>
        <begin position="26"/>
        <end position="58"/>
    </location>
</feature>
<name>A0A6A6DU45_9PEZI</name>
<sequence length="103" mass="11683">MSRSATTTTSDTELLPIYVHTQPPEIPQMSLSRQPDTDTITLLPRPVPSKNPTTRRMGARKGIRNLFDLLCGCFSSNCFDDMCDRCCDRCDDRFVAQVRLKEV</sequence>
<evidence type="ECO:0000256" key="1">
    <source>
        <dbReference type="SAM" id="MobiDB-lite"/>
    </source>
</evidence>
<feature type="non-terminal residue" evidence="2">
    <location>
        <position position="103"/>
    </location>
</feature>
<keyword evidence="3" id="KW-1185">Reference proteome</keyword>
<feature type="compositionally biased region" description="Polar residues" evidence="1">
    <location>
        <begin position="29"/>
        <end position="40"/>
    </location>
</feature>
<dbReference type="AlphaFoldDB" id="A0A6A6DU45"/>
<accession>A0A6A6DU45</accession>
<evidence type="ECO:0000313" key="2">
    <source>
        <dbReference type="EMBL" id="KAF2183227.1"/>
    </source>
</evidence>
<protein>
    <submittedName>
        <fullName evidence="2">Uncharacterized protein</fullName>
    </submittedName>
</protein>
<evidence type="ECO:0000313" key="3">
    <source>
        <dbReference type="Proteomes" id="UP000800200"/>
    </source>
</evidence>
<organism evidence="2 3">
    <name type="scientific">Zopfia rhizophila CBS 207.26</name>
    <dbReference type="NCBI Taxonomy" id="1314779"/>
    <lineage>
        <taxon>Eukaryota</taxon>
        <taxon>Fungi</taxon>
        <taxon>Dikarya</taxon>
        <taxon>Ascomycota</taxon>
        <taxon>Pezizomycotina</taxon>
        <taxon>Dothideomycetes</taxon>
        <taxon>Dothideomycetes incertae sedis</taxon>
        <taxon>Zopfiaceae</taxon>
        <taxon>Zopfia</taxon>
    </lineage>
</organism>
<dbReference type="EMBL" id="ML994644">
    <property type="protein sequence ID" value="KAF2183227.1"/>
    <property type="molecule type" value="Genomic_DNA"/>
</dbReference>
<proteinExistence type="predicted"/>